<dbReference type="GO" id="GO:0019903">
    <property type="term" value="F:protein phosphatase binding"/>
    <property type="evidence" value="ECO:0007669"/>
    <property type="project" value="InterPro"/>
</dbReference>
<reference evidence="4 5" key="1">
    <citation type="journal article" date="2015" name="Plant Cell">
        <title>Oil accumulation by the oleaginous diatom Fistulifera solaris as revealed by the genome and transcriptome.</title>
        <authorList>
            <person name="Tanaka T."/>
            <person name="Maeda Y."/>
            <person name="Veluchamy A."/>
            <person name="Tanaka M."/>
            <person name="Abida H."/>
            <person name="Marechal E."/>
            <person name="Bowler C."/>
            <person name="Muto M."/>
            <person name="Sunaga Y."/>
            <person name="Tanaka M."/>
            <person name="Yoshino T."/>
            <person name="Taniguchi T."/>
            <person name="Fukuda Y."/>
            <person name="Nemoto M."/>
            <person name="Matsumoto M."/>
            <person name="Wong P.S."/>
            <person name="Aburatani S."/>
            <person name="Fujibuchi W."/>
        </authorList>
    </citation>
    <scope>NUCLEOTIDE SEQUENCE [LARGE SCALE GENOMIC DNA]</scope>
    <source>
        <strain evidence="4 5">JPCC DA0580</strain>
    </source>
</reference>
<accession>A0A1Z5J9J1</accession>
<evidence type="ECO:0000313" key="4">
    <source>
        <dbReference type="EMBL" id="GAX10478.1"/>
    </source>
</evidence>
<dbReference type="GO" id="GO:0019888">
    <property type="term" value="F:protein phosphatase regulator activity"/>
    <property type="evidence" value="ECO:0007669"/>
    <property type="project" value="TreeGrafter"/>
</dbReference>
<feature type="region of interest" description="Disordered" evidence="3">
    <location>
        <begin position="788"/>
        <end position="834"/>
    </location>
</feature>
<organism evidence="4 5">
    <name type="scientific">Fistulifera solaris</name>
    <name type="common">Oleaginous diatom</name>
    <dbReference type="NCBI Taxonomy" id="1519565"/>
    <lineage>
        <taxon>Eukaryota</taxon>
        <taxon>Sar</taxon>
        <taxon>Stramenopiles</taxon>
        <taxon>Ochrophyta</taxon>
        <taxon>Bacillariophyta</taxon>
        <taxon>Bacillariophyceae</taxon>
        <taxon>Bacillariophycidae</taxon>
        <taxon>Naviculales</taxon>
        <taxon>Naviculaceae</taxon>
        <taxon>Fistulifera</taxon>
    </lineage>
</organism>
<evidence type="ECO:0008006" key="6">
    <source>
        <dbReference type="Google" id="ProtNLM"/>
    </source>
</evidence>
<gene>
    <name evidence="4" type="ORF">FisN_21Lh176</name>
</gene>
<sequence>MAGDIWSTGAFSFESPLKDLLDSGDYTTEQLLAEDELLQEIRGLHPQLISFFSTPEAVTKLVRYVILPSKESQTSYGNEEKTNRKDPGDWLKEHLDRNEKDSKTPENDPEIKHVRFPYMACEIICCEIDSIIDVLVDGKVATAEQKLIENQPSNDNEETSAVDTSSDMRILDLLFSLLYDTKSGELDDYRAGYFDKILTVLFRKRPEDLVNFINKGGALGTNALMEAVFSHLYSHSIMQIAQRLMLPKRPTPPQPPPEENGAEIIAEEHQLEDDLAVYCNWSQSNDALNMLLDILTDPKPPLAPMSTEEIDEFKLDMSLNASEVLITVIQNSMLSSETMLSLTKSETIKRLVLAATTIRVDDGEESFFSPHESLLTSAMNVLESLILQLGGYGAVGTMFLLPEEEGGQLMEGAVSEDHQHLIADLESVLEHLPLLLSEMSNLLQHSSTKKWRSFMQFSRSEPQPLLGNSRLRIVRVLESLVLLGDAEVDAMLVQSDCLELCLNLFWDFQWGSMLHQSVANLLVHVFEGHNARFAMQEYFLIKCNLLGRLMESFMELQEEDKVSEVVSNLENINVAGIAGESDKSITNDLLPVSEDDVEAAMEKQELEDESSSSAKQILFSNVEELATNAVQMECRDTSTIGAAAPSQSFRFGYMGHVIIICQALVHACATEVEPEEQMLMQNGGSPESPLPDETEALLLAELVANHALSERWTEFISTTLASETVIQSTPLGGYGSGQDPLHAHRPGLADDDDIDDDNMGPPVPPRGIGGFDMDENDLDIAASIMSGFSSSHQRRDGDAGTNDTGSLGSGDSERSYNSGETASERSGYAFDDPLGKVGSLGIELGKLTKYKESAGQISKDSGDVEDDDTSSGSSSDDEQISGEGSDEVPVMDLFAGNFDYNQTDEDAAKQPQVTEFTDFAKFDEVDEVFGEFVEATAPTSQESEIPSSPEDIFQKGDHADLLETEIVEDNGDEMSRESGESGHFSGETKHVDIKRMNN</sequence>
<dbReference type="InterPro" id="IPR007587">
    <property type="entry name" value="SAPS"/>
</dbReference>
<dbReference type="AlphaFoldDB" id="A0A1Z5J9J1"/>
<comment type="similarity">
    <text evidence="1">Belongs to the SAPS family.</text>
</comment>
<keyword evidence="5" id="KW-1185">Reference proteome</keyword>
<name>A0A1Z5J9J1_FISSO</name>
<evidence type="ECO:0000256" key="3">
    <source>
        <dbReference type="SAM" id="MobiDB-lite"/>
    </source>
</evidence>
<evidence type="ECO:0000256" key="2">
    <source>
        <dbReference type="ARBA" id="ARBA00023306"/>
    </source>
</evidence>
<dbReference type="PANTHER" id="PTHR12634:SF8">
    <property type="entry name" value="FIERY MOUNTAIN, ISOFORM D"/>
    <property type="match status" value="1"/>
</dbReference>
<dbReference type="PANTHER" id="PTHR12634">
    <property type="entry name" value="SIT4 YEAST -ASSOCIATING PROTEIN-RELATED"/>
    <property type="match status" value="1"/>
</dbReference>
<dbReference type="EMBL" id="BDSP01000017">
    <property type="protein sequence ID" value="GAX10478.1"/>
    <property type="molecule type" value="Genomic_DNA"/>
</dbReference>
<comment type="caution">
    <text evidence="4">The sequence shown here is derived from an EMBL/GenBank/DDBJ whole genome shotgun (WGS) entry which is preliminary data.</text>
</comment>
<feature type="region of interest" description="Disordered" evidence="3">
    <location>
        <begin position="731"/>
        <end position="774"/>
    </location>
</feature>
<dbReference type="Proteomes" id="UP000198406">
    <property type="component" value="Unassembled WGS sequence"/>
</dbReference>
<feature type="compositionally biased region" description="Acidic residues" evidence="3">
    <location>
        <begin position="863"/>
        <end position="886"/>
    </location>
</feature>
<protein>
    <recommendedName>
        <fullName evidence="6">Serine/threonine-protein phosphatase 6 regulatory subunit 3</fullName>
    </recommendedName>
</protein>
<evidence type="ECO:0000313" key="5">
    <source>
        <dbReference type="Proteomes" id="UP000198406"/>
    </source>
</evidence>
<feature type="compositionally biased region" description="Basic and acidic residues" evidence="3">
    <location>
        <begin position="973"/>
        <end position="998"/>
    </location>
</feature>
<feature type="compositionally biased region" description="Acidic residues" evidence="3">
    <location>
        <begin position="749"/>
        <end position="758"/>
    </location>
</feature>
<evidence type="ECO:0000256" key="1">
    <source>
        <dbReference type="ARBA" id="ARBA00006180"/>
    </source>
</evidence>
<keyword evidence="2" id="KW-0131">Cell cycle</keyword>
<dbReference type="OrthoDB" id="295029at2759"/>
<feature type="region of interest" description="Disordered" evidence="3">
    <location>
        <begin position="970"/>
        <end position="998"/>
    </location>
</feature>
<feature type="region of interest" description="Disordered" evidence="3">
    <location>
        <begin position="853"/>
        <end position="889"/>
    </location>
</feature>
<dbReference type="InParanoid" id="A0A1Z5J9J1"/>
<proteinExistence type="inferred from homology"/>